<evidence type="ECO:0000313" key="1">
    <source>
        <dbReference type="EMBL" id="SPF80689.1"/>
    </source>
</evidence>
<reference evidence="2" key="1">
    <citation type="submission" date="2018-03" db="EMBL/GenBank/DDBJ databases">
        <authorList>
            <person name="Rodrigo-Torres L."/>
            <person name="Arahal R. D."/>
            <person name="Lucena T."/>
        </authorList>
    </citation>
    <scope>NUCLEOTIDE SEQUENCE [LARGE SCALE GENOMIC DNA]</scope>
    <source>
        <strain evidence="2">CECT 8871</strain>
    </source>
</reference>
<dbReference type="RefSeq" id="WP_108886554.1">
    <property type="nucleotide sequence ID" value="NZ_OMOJ01000005.1"/>
</dbReference>
<proteinExistence type="predicted"/>
<gene>
    <name evidence="1" type="ORF">PRI8871_02500</name>
</gene>
<dbReference type="AlphaFoldDB" id="A0A2R8AXU3"/>
<organism evidence="1 2">
    <name type="scientific">Pseudoprimorskyibacter insulae</name>
    <dbReference type="NCBI Taxonomy" id="1695997"/>
    <lineage>
        <taxon>Bacteria</taxon>
        <taxon>Pseudomonadati</taxon>
        <taxon>Pseudomonadota</taxon>
        <taxon>Alphaproteobacteria</taxon>
        <taxon>Rhodobacterales</taxon>
        <taxon>Paracoccaceae</taxon>
        <taxon>Pseudoprimorskyibacter</taxon>
    </lineage>
</organism>
<sequence>MPTKGDPQTDPKALIQEAYQIDGITEGECRSIFMDWALSVPMGANTNDLIETLLARYADAGDHPMTKVLREGLVQADRPARRGGWRGRRQS</sequence>
<dbReference type="EMBL" id="OMOJ01000005">
    <property type="protein sequence ID" value="SPF80689.1"/>
    <property type="molecule type" value="Genomic_DNA"/>
</dbReference>
<evidence type="ECO:0000313" key="2">
    <source>
        <dbReference type="Proteomes" id="UP000244904"/>
    </source>
</evidence>
<keyword evidence="2" id="KW-1185">Reference proteome</keyword>
<dbReference type="Proteomes" id="UP000244904">
    <property type="component" value="Unassembled WGS sequence"/>
</dbReference>
<accession>A0A2R8AXU3</accession>
<protein>
    <submittedName>
        <fullName evidence="1">Uncharacterized protein</fullName>
    </submittedName>
</protein>
<dbReference type="OrthoDB" id="7778431at2"/>
<name>A0A2R8AXU3_9RHOB</name>